<proteinExistence type="predicted"/>
<organism evidence="1">
    <name type="scientific">Physcomitrium patens</name>
    <name type="common">Spreading-leaved earth moss</name>
    <name type="synonym">Physcomitrella patens</name>
    <dbReference type="NCBI Taxonomy" id="3218"/>
    <lineage>
        <taxon>Eukaryota</taxon>
        <taxon>Viridiplantae</taxon>
        <taxon>Streptophyta</taxon>
        <taxon>Embryophyta</taxon>
        <taxon>Bryophyta</taxon>
        <taxon>Bryophytina</taxon>
        <taxon>Bryopsida</taxon>
        <taxon>Funariidae</taxon>
        <taxon>Funariales</taxon>
        <taxon>Funariaceae</taxon>
        <taxon>Physcomitrium</taxon>
    </lineage>
</organism>
<evidence type="ECO:0000313" key="2">
    <source>
        <dbReference type="EnsemblPlants" id="PAC:32935056.CDS.1"/>
    </source>
</evidence>
<name>A0A2K1L497_PHYPA</name>
<dbReference type="EnsemblPlants" id="Pp3c2_34727V3.1">
    <property type="protein sequence ID" value="PAC:32935056.CDS.1"/>
    <property type="gene ID" value="Pp3c2_34727"/>
</dbReference>
<keyword evidence="3" id="KW-1185">Reference proteome</keyword>
<gene>
    <name evidence="1" type="ORF">PHYPA_003643</name>
</gene>
<evidence type="ECO:0000313" key="1">
    <source>
        <dbReference type="EMBL" id="PNR60850.1"/>
    </source>
</evidence>
<dbReference type="PROSITE" id="PS51257">
    <property type="entry name" value="PROKAR_LIPOPROTEIN"/>
    <property type="match status" value="1"/>
</dbReference>
<sequence>MWIRKRGHRKKNLCHWGLGFFSPSSSFLSACASFGSFPDMEDLILANKSIIFPRLSYHLLQLASCCLPVAELEATQVRG</sequence>
<dbReference type="Gramene" id="Pp3c2_34727V3.1">
    <property type="protein sequence ID" value="PAC:32935056.CDS.1"/>
    <property type="gene ID" value="Pp3c2_34727"/>
</dbReference>
<dbReference type="EMBL" id="ABEU02000002">
    <property type="protein sequence ID" value="PNR60850.1"/>
    <property type="molecule type" value="Genomic_DNA"/>
</dbReference>
<reference evidence="2" key="3">
    <citation type="submission" date="2020-12" db="UniProtKB">
        <authorList>
            <consortium name="EnsemblPlants"/>
        </authorList>
    </citation>
    <scope>IDENTIFICATION</scope>
</reference>
<protein>
    <submittedName>
        <fullName evidence="1 2">Uncharacterized protein</fullName>
    </submittedName>
</protein>
<dbReference type="AlphaFoldDB" id="A0A2K1L497"/>
<evidence type="ECO:0000313" key="3">
    <source>
        <dbReference type="Proteomes" id="UP000006727"/>
    </source>
</evidence>
<reference evidence="1 3" key="1">
    <citation type="journal article" date="2008" name="Science">
        <title>The Physcomitrella genome reveals evolutionary insights into the conquest of land by plants.</title>
        <authorList>
            <person name="Rensing S."/>
            <person name="Lang D."/>
            <person name="Zimmer A."/>
            <person name="Terry A."/>
            <person name="Salamov A."/>
            <person name="Shapiro H."/>
            <person name="Nishiyama T."/>
            <person name="Perroud P.-F."/>
            <person name="Lindquist E."/>
            <person name="Kamisugi Y."/>
            <person name="Tanahashi T."/>
            <person name="Sakakibara K."/>
            <person name="Fujita T."/>
            <person name="Oishi K."/>
            <person name="Shin-I T."/>
            <person name="Kuroki Y."/>
            <person name="Toyoda A."/>
            <person name="Suzuki Y."/>
            <person name="Hashimoto A."/>
            <person name="Yamaguchi K."/>
            <person name="Sugano A."/>
            <person name="Kohara Y."/>
            <person name="Fujiyama A."/>
            <person name="Anterola A."/>
            <person name="Aoki S."/>
            <person name="Ashton N."/>
            <person name="Barbazuk W.B."/>
            <person name="Barker E."/>
            <person name="Bennetzen J."/>
            <person name="Bezanilla M."/>
            <person name="Blankenship R."/>
            <person name="Cho S.H."/>
            <person name="Dutcher S."/>
            <person name="Estelle M."/>
            <person name="Fawcett J.A."/>
            <person name="Gundlach H."/>
            <person name="Hanada K."/>
            <person name="Heyl A."/>
            <person name="Hicks K.A."/>
            <person name="Hugh J."/>
            <person name="Lohr M."/>
            <person name="Mayer K."/>
            <person name="Melkozernov A."/>
            <person name="Murata T."/>
            <person name="Nelson D."/>
            <person name="Pils B."/>
            <person name="Prigge M."/>
            <person name="Reiss B."/>
            <person name="Renner T."/>
            <person name="Rombauts S."/>
            <person name="Rushton P."/>
            <person name="Sanderfoot A."/>
            <person name="Schween G."/>
            <person name="Shiu S.-H."/>
            <person name="Stueber K."/>
            <person name="Theodoulou F.L."/>
            <person name="Tu H."/>
            <person name="Van de Peer Y."/>
            <person name="Verrier P.J."/>
            <person name="Waters E."/>
            <person name="Wood A."/>
            <person name="Yang L."/>
            <person name="Cove D."/>
            <person name="Cuming A."/>
            <person name="Hasebe M."/>
            <person name="Lucas S."/>
            <person name="Mishler D.B."/>
            <person name="Reski R."/>
            <person name="Grigoriev I."/>
            <person name="Quatrano R.S."/>
            <person name="Boore J.L."/>
        </authorList>
    </citation>
    <scope>NUCLEOTIDE SEQUENCE [LARGE SCALE GENOMIC DNA]</scope>
    <source>
        <strain evidence="2 3">cv. Gransden 2004</strain>
    </source>
</reference>
<accession>A0A2K1L497</accession>
<reference evidence="1 3" key="2">
    <citation type="journal article" date="2018" name="Plant J.">
        <title>The Physcomitrella patens chromosome-scale assembly reveals moss genome structure and evolution.</title>
        <authorList>
            <person name="Lang D."/>
            <person name="Ullrich K.K."/>
            <person name="Murat F."/>
            <person name="Fuchs J."/>
            <person name="Jenkins J."/>
            <person name="Haas F.B."/>
            <person name="Piednoel M."/>
            <person name="Gundlach H."/>
            <person name="Van Bel M."/>
            <person name="Meyberg R."/>
            <person name="Vives C."/>
            <person name="Morata J."/>
            <person name="Symeonidi A."/>
            <person name="Hiss M."/>
            <person name="Muchero W."/>
            <person name="Kamisugi Y."/>
            <person name="Saleh O."/>
            <person name="Blanc G."/>
            <person name="Decker E.L."/>
            <person name="van Gessel N."/>
            <person name="Grimwood J."/>
            <person name="Hayes R.D."/>
            <person name="Graham S.W."/>
            <person name="Gunter L.E."/>
            <person name="McDaniel S.F."/>
            <person name="Hoernstein S.N.W."/>
            <person name="Larsson A."/>
            <person name="Li F.W."/>
            <person name="Perroud P.F."/>
            <person name="Phillips J."/>
            <person name="Ranjan P."/>
            <person name="Rokshar D.S."/>
            <person name="Rothfels C.J."/>
            <person name="Schneider L."/>
            <person name="Shu S."/>
            <person name="Stevenson D.W."/>
            <person name="Thummler F."/>
            <person name="Tillich M."/>
            <person name="Villarreal Aguilar J.C."/>
            <person name="Widiez T."/>
            <person name="Wong G.K."/>
            <person name="Wymore A."/>
            <person name="Zhang Y."/>
            <person name="Zimmer A.D."/>
            <person name="Quatrano R.S."/>
            <person name="Mayer K.F.X."/>
            <person name="Goodstein D."/>
            <person name="Casacuberta J.M."/>
            <person name="Vandepoele K."/>
            <person name="Reski R."/>
            <person name="Cuming A.C."/>
            <person name="Tuskan G.A."/>
            <person name="Maumus F."/>
            <person name="Salse J."/>
            <person name="Schmutz J."/>
            <person name="Rensing S.A."/>
        </authorList>
    </citation>
    <scope>NUCLEOTIDE SEQUENCE [LARGE SCALE GENOMIC DNA]</scope>
    <source>
        <strain evidence="2 3">cv. Gransden 2004</strain>
    </source>
</reference>
<dbReference type="Proteomes" id="UP000006727">
    <property type="component" value="Chromosome 2"/>
</dbReference>
<dbReference type="InParanoid" id="A0A2K1L497"/>